<dbReference type="EMBL" id="LAZR01023919">
    <property type="protein sequence ID" value="KKL76864.1"/>
    <property type="molecule type" value="Genomic_DNA"/>
</dbReference>
<evidence type="ECO:0000313" key="2">
    <source>
        <dbReference type="EMBL" id="KKL76864.1"/>
    </source>
</evidence>
<keyword evidence="1" id="KW-0812">Transmembrane</keyword>
<feature type="non-terminal residue" evidence="2">
    <location>
        <position position="1"/>
    </location>
</feature>
<evidence type="ECO:0000256" key="1">
    <source>
        <dbReference type="SAM" id="Phobius"/>
    </source>
</evidence>
<feature type="transmembrane region" description="Helical" evidence="1">
    <location>
        <begin position="25"/>
        <end position="43"/>
    </location>
</feature>
<accession>A0A0F9ES81</accession>
<sequence>IFSSLYFIERVSGVISEDLQEWVKYIAYFGFVIGILVLINAASNLVLPHIDSQTVSTGKEVGWDVTVLGLVLGVTLCLRSIKQKW</sequence>
<dbReference type="AlphaFoldDB" id="A0A0F9ES81"/>
<keyword evidence="1" id="KW-0472">Membrane</keyword>
<name>A0A0F9ES81_9ZZZZ</name>
<gene>
    <name evidence="2" type="ORF">LCGC14_2040610</name>
</gene>
<feature type="transmembrane region" description="Helical" evidence="1">
    <location>
        <begin position="63"/>
        <end position="81"/>
    </location>
</feature>
<proteinExistence type="predicted"/>
<comment type="caution">
    <text evidence="2">The sequence shown here is derived from an EMBL/GenBank/DDBJ whole genome shotgun (WGS) entry which is preliminary data.</text>
</comment>
<reference evidence="2" key="1">
    <citation type="journal article" date="2015" name="Nature">
        <title>Complex archaea that bridge the gap between prokaryotes and eukaryotes.</title>
        <authorList>
            <person name="Spang A."/>
            <person name="Saw J.H."/>
            <person name="Jorgensen S.L."/>
            <person name="Zaremba-Niedzwiedzka K."/>
            <person name="Martijn J."/>
            <person name="Lind A.E."/>
            <person name="van Eijk R."/>
            <person name="Schleper C."/>
            <person name="Guy L."/>
            <person name="Ettema T.J."/>
        </authorList>
    </citation>
    <scope>NUCLEOTIDE SEQUENCE</scope>
</reference>
<organism evidence="2">
    <name type="scientific">marine sediment metagenome</name>
    <dbReference type="NCBI Taxonomy" id="412755"/>
    <lineage>
        <taxon>unclassified sequences</taxon>
        <taxon>metagenomes</taxon>
        <taxon>ecological metagenomes</taxon>
    </lineage>
</organism>
<keyword evidence="1" id="KW-1133">Transmembrane helix</keyword>
<protein>
    <submittedName>
        <fullName evidence="2">Uncharacterized protein</fullName>
    </submittedName>
</protein>